<dbReference type="PANTHER" id="PTHR47683:SF3">
    <property type="entry name" value="RIBOSOMAL LARGE SUBUNIT PSEUDOURIDINE SYNTHASE B"/>
    <property type="match status" value="1"/>
</dbReference>
<protein>
    <recommendedName>
        <fullName evidence="6">Pseudouridine synthase</fullName>
        <ecNumber evidence="6">5.4.99.-</ecNumber>
    </recommendedName>
</protein>
<evidence type="ECO:0000313" key="10">
    <source>
        <dbReference type="Proteomes" id="UP001229244"/>
    </source>
</evidence>
<feature type="compositionally biased region" description="Polar residues" evidence="7">
    <location>
        <begin position="273"/>
        <end position="291"/>
    </location>
</feature>
<dbReference type="Gene3D" id="3.30.70.580">
    <property type="entry name" value="Pseudouridine synthase I, catalytic domain, N-terminal subdomain"/>
    <property type="match status" value="1"/>
</dbReference>
<reference evidence="9" key="1">
    <citation type="submission" date="2023-07" db="EMBL/GenBank/DDBJ databases">
        <title>Genomic Encyclopedia of Type Strains, Phase IV (KMG-IV): sequencing the most valuable type-strain genomes for metagenomic binning, comparative biology and taxonomic classification.</title>
        <authorList>
            <person name="Goeker M."/>
        </authorList>
    </citation>
    <scope>NUCLEOTIDE SEQUENCE</scope>
    <source>
        <strain evidence="9">DSM 21202</strain>
    </source>
</reference>
<keyword evidence="4 6" id="KW-0413">Isomerase</keyword>
<evidence type="ECO:0000256" key="1">
    <source>
        <dbReference type="ARBA" id="ARBA00000073"/>
    </source>
</evidence>
<gene>
    <name evidence="9" type="ORF">J2S73_003211</name>
</gene>
<dbReference type="CDD" id="cd00165">
    <property type="entry name" value="S4"/>
    <property type="match status" value="1"/>
</dbReference>
<evidence type="ECO:0000256" key="3">
    <source>
        <dbReference type="ARBA" id="ARBA00022884"/>
    </source>
</evidence>
<dbReference type="InterPro" id="IPR018496">
    <property type="entry name" value="PsdUridine_synth_RsuA/RluB_CS"/>
</dbReference>
<comment type="catalytic activity">
    <reaction evidence="1">
        <text>a uridine in RNA = a pseudouridine in RNA</text>
        <dbReference type="Rhea" id="RHEA:48348"/>
        <dbReference type="Rhea" id="RHEA-COMP:12068"/>
        <dbReference type="Rhea" id="RHEA-COMP:12069"/>
        <dbReference type="ChEBI" id="CHEBI:65314"/>
        <dbReference type="ChEBI" id="CHEBI:65315"/>
    </reaction>
</comment>
<dbReference type="InterPro" id="IPR000748">
    <property type="entry name" value="PsdUridine_synth_RsuA/RluB/E/F"/>
</dbReference>
<accession>A0AAE3VRZ7</accession>
<dbReference type="SMART" id="SM00363">
    <property type="entry name" value="S4"/>
    <property type="match status" value="1"/>
</dbReference>
<dbReference type="InterPro" id="IPR006145">
    <property type="entry name" value="PsdUridine_synth_RsuA/RluA"/>
</dbReference>
<dbReference type="Proteomes" id="UP001229244">
    <property type="component" value="Unassembled WGS sequence"/>
</dbReference>
<evidence type="ECO:0000256" key="7">
    <source>
        <dbReference type="SAM" id="MobiDB-lite"/>
    </source>
</evidence>
<dbReference type="PROSITE" id="PS01149">
    <property type="entry name" value="PSI_RSU"/>
    <property type="match status" value="1"/>
</dbReference>
<dbReference type="InterPro" id="IPR036986">
    <property type="entry name" value="S4_RNA-bd_sf"/>
</dbReference>
<feature type="region of interest" description="Disordered" evidence="7">
    <location>
        <begin position="270"/>
        <end position="509"/>
    </location>
</feature>
<dbReference type="EMBL" id="JAUSUL010000003">
    <property type="protein sequence ID" value="MDQ0316735.1"/>
    <property type="molecule type" value="Genomic_DNA"/>
</dbReference>
<dbReference type="SUPFAM" id="SSF55174">
    <property type="entry name" value="Alpha-L RNA-binding motif"/>
    <property type="match status" value="1"/>
</dbReference>
<dbReference type="GO" id="GO:0000455">
    <property type="term" value="P:enzyme-directed rRNA pseudouridine synthesis"/>
    <property type="evidence" value="ECO:0007669"/>
    <property type="project" value="UniProtKB-ARBA"/>
</dbReference>
<feature type="compositionally biased region" description="Basic and acidic residues" evidence="7">
    <location>
        <begin position="294"/>
        <end position="356"/>
    </location>
</feature>
<sequence length="509" mass="54549">MKDDAAGRSLLAVSVMTDPSTPPSQDRIAKVIARAGLCSRREAEAWIAEGRVAVNGVTLVTPAVTVGPRDTVTVDGHELPTKERTRLWLYHKPRGLVTTTRDPEGRPTVFERLPTDLPRVISVGRLDINTEGLLLLTNDGGLARVLELPATGWLRKYRVRAHGQVTQADLDKLKDGIAVDGILYGAIEATLDQVQGTNVWITMGLREGKNREVKNVLTALGLQVTRLIRISFGPFQLGELSLGTVTEVPGRTLRDQLGRKLAAEANADFTAPITHQTGRSEPQAGSAQTAGRGSRRDDAGTRPRREGRPMTSDKRRARSRADERTGPSDRPRHGRPDREERPARFEAREGGPEGRRPPRGGGTYAPGDRPRRDEGTDGRGERKDRKGGFSGRGEDARGDRPVRGRRPEDSPGGKGAGRPPRRGGDSPARSTGDRAGPRPERSDRPGQEAGSAGAAKRSGPRTGGDERPRGRPGGKPGAGAPAGKKPSRGNGRPPSGGQRPSGPGKGPRR</sequence>
<evidence type="ECO:0000256" key="6">
    <source>
        <dbReference type="RuleBase" id="RU003887"/>
    </source>
</evidence>
<dbReference type="InterPro" id="IPR002942">
    <property type="entry name" value="S4_RNA-bd"/>
</dbReference>
<comment type="similarity">
    <text evidence="2 6">Belongs to the pseudouridine synthase RsuA family.</text>
</comment>
<dbReference type="PROSITE" id="PS50889">
    <property type="entry name" value="S4"/>
    <property type="match status" value="1"/>
</dbReference>
<keyword evidence="10" id="KW-1185">Reference proteome</keyword>
<evidence type="ECO:0000256" key="2">
    <source>
        <dbReference type="ARBA" id="ARBA00008348"/>
    </source>
</evidence>
<proteinExistence type="inferred from homology"/>
<feature type="domain" description="RNA-binding S4" evidence="8">
    <location>
        <begin position="26"/>
        <end position="85"/>
    </location>
</feature>
<dbReference type="NCBIfam" id="TIGR00093">
    <property type="entry name" value="pseudouridine synthase"/>
    <property type="match status" value="1"/>
</dbReference>
<dbReference type="Pfam" id="PF00849">
    <property type="entry name" value="PseudoU_synth_2"/>
    <property type="match status" value="1"/>
</dbReference>
<dbReference type="SUPFAM" id="SSF55120">
    <property type="entry name" value="Pseudouridine synthase"/>
    <property type="match status" value="1"/>
</dbReference>
<dbReference type="GO" id="GO:0003723">
    <property type="term" value="F:RNA binding"/>
    <property type="evidence" value="ECO:0007669"/>
    <property type="project" value="UniProtKB-KW"/>
</dbReference>
<dbReference type="GO" id="GO:0120159">
    <property type="term" value="F:rRNA pseudouridine synthase activity"/>
    <property type="evidence" value="ECO:0007669"/>
    <property type="project" value="UniProtKB-ARBA"/>
</dbReference>
<dbReference type="PANTHER" id="PTHR47683">
    <property type="entry name" value="PSEUDOURIDINE SYNTHASE FAMILY PROTEIN-RELATED"/>
    <property type="match status" value="1"/>
</dbReference>
<evidence type="ECO:0000313" key="9">
    <source>
        <dbReference type="EMBL" id="MDQ0316735.1"/>
    </source>
</evidence>
<feature type="compositionally biased region" description="Basic and acidic residues" evidence="7">
    <location>
        <begin position="368"/>
        <end position="411"/>
    </location>
</feature>
<feature type="compositionally biased region" description="Low complexity" evidence="7">
    <location>
        <begin position="478"/>
        <end position="502"/>
    </location>
</feature>
<dbReference type="AlphaFoldDB" id="A0AAE3VRZ7"/>
<dbReference type="EC" id="5.4.99.-" evidence="6"/>
<evidence type="ECO:0000256" key="5">
    <source>
        <dbReference type="PROSITE-ProRule" id="PRU00182"/>
    </source>
</evidence>
<organism evidence="9 10">
    <name type="scientific">Amorphus orientalis</name>
    <dbReference type="NCBI Taxonomy" id="649198"/>
    <lineage>
        <taxon>Bacteria</taxon>
        <taxon>Pseudomonadati</taxon>
        <taxon>Pseudomonadota</taxon>
        <taxon>Alphaproteobacteria</taxon>
        <taxon>Hyphomicrobiales</taxon>
        <taxon>Amorphaceae</taxon>
        <taxon>Amorphus</taxon>
    </lineage>
</organism>
<dbReference type="InterPro" id="IPR020103">
    <property type="entry name" value="PsdUridine_synth_cat_dom_sf"/>
</dbReference>
<feature type="compositionally biased region" description="Basic and acidic residues" evidence="7">
    <location>
        <begin position="431"/>
        <end position="446"/>
    </location>
</feature>
<evidence type="ECO:0000256" key="4">
    <source>
        <dbReference type="ARBA" id="ARBA00023235"/>
    </source>
</evidence>
<keyword evidence="3 5" id="KW-0694">RNA-binding</keyword>
<dbReference type="FunFam" id="3.10.290.10:FF:000003">
    <property type="entry name" value="Pseudouridine synthase"/>
    <property type="match status" value="1"/>
</dbReference>
<dbReference type="InterPro" id="IPR050343">
    <property type="entry name" value="RsuA_PseudoU_synthase"/>
</dbReference>
<dbReference type="Gene3D" id="3.30.70.1560">
    <property type="entry name" value="Alpha-L RNA-binding motif"/>
    <property type="match status" value="1"/>
</dbReference>
<comment type="caution">
    <text evidence="9">The sequence shown here is derived from an EMBL/GenBank/DDBJ whole genome shotgun (WGS) entry which is preliminary data.</text>
</comment>
<dbReference type="Pfam" id="PF01479">
    <property type="entry name" value="S4"/>
    <property type="match status" value="1"/>
</dbReference>
<dbReference type="InterPro" id="IPR020094">
    <property type="entry name" value="TruA/RsuA/RluB/E/F_N"/>
</dbReference>
<dbReference type="InterPro" id="IPR042092">
    <property type="entry name" value="PsdUridine_s_RsuA/RluB/E/F_cat"/>
</dbReference>
<dbReference type="Gene3D" id="3.10.290.10">
    <property type="entry name" value="RNA-binding S4 domain"/>
    <property type="match status" value="1"/>
</dbReference>
<evidence type="ECO:0000259" key="8">
    <source>
        <dbReference type="SMART" id="SM00363"/>
    </source>
</evidence>
<name>A0AAE3VRZ7_9HYPH</name>